<comment type="catalytic activity">
    <reaction evidence="4">
        <text>L-phenylalanyl-tRNA(Phe) + an N-terminal L-alpha-aminoacyl-[protein] = an N-terminal L-phenylalanyl-L-alpha-aminoacyl-[protein] + tRNA(Phe)</text>
        <dbReference type="Rhea" id="RHEA:43632"/>
        <dbReference type="Rhea" id="RHEA-COMP:9668"/>
        <dbReference type="Rhea" id="RHEA-COMP:9699"/>
        <dbReference type="Rhea" id="RHEA-COMP:10636"/>
        <dbReference type="Rhea" id="RHEA-COMP:10637"/>
        <dbReference type="ChEBI" id="CHEBI:78442"/>
        <dbReference type="ChEBI" id="CHEBI:78531"/>
        <dbReference type="ChEBI" id="CHEBI:78597"/>
        <dbReference type="ChEBI" id="CHEBI:83561"/>
        <dbReference type="EC" id="2.3.2.6"/>
    </reaction>
</comment>
<comment type="subcellular location">
    <subcellularLocation>
        <location evidence="4">Cytoplasm</location>
    </subcellularLocation>
</comment>
<reference evidence="5 6" key="1">
    <citation type="submission" date="2012-10" db="EMBL/GenBank/DDBJ databases">
        <authorList>
            <person name="Harkins D.M."/>
            <person name="Durkin A.S."/>
            <person name="Brinkac L.M."/>
            <person name="Selengut J.D."/>
            <person name="Sanka R."/>
            <person name="DePew J."/>
            <person name="Purushe J."/>
            <person name="Peacock S.J."/>
            <person name="Thaipadungpanit J."/>
            <person name="Wuthiekanun V.W."/>
            <person name="Day N.P."/>
            <person name="Vinetz J.M."/>
            <person name="Sutton G.G."/>
            <person name="Nelson W.C."/>
            <person name="Fouts D.E."/>
        </authorList>
    </citation>
    <scope>NUCLEOTIDE SEQUENCE [LARGE SCALE GENOMIC DNA]</scope>
    <source>
        <strain evidence="5 6">H1</strain>
    </source>
</reference>
<dbReference type="Proteomes" id="UP000006253">
    <property type="component" value="Unassembled WGS sequence"/>
</dbReference>
<comment type="catalytic activity">
    <reaction evidence="4">
        <text>N-terminal L-arginyl-[protein] + L-leucyl-tRNA(Leu) = N-terminal L-leucyl-L-arginyl-[protein] + tRNA(Leu) + H(+)</text>
        <dbReference type="Rhea" id="RHEA:50416"/>
        <dbReference type="Rhea" id="RHEA-COMP:9613"/>
        <dbReference type="Rhea" id="RHEA-COMP:9622"/>
        <dbReference type="Rhea" id="RHEA-COMP:12672"/>
        <dbReference type="Rhea" id="RHEA-COMP:12673"/>
        <dbReference type="ChEBI" id="CHEBI:15378"/>
        <dbReference type="ChEBI" id="CHEBI:64719"/>
        <dbReference type="ChEBI" id="CHEBI:78442"/>
        <dbReference type="ChEBI" id="CHEBI:78494"/>
        <dbReference type="ChEBI" id="CHEBI:133044"/>
        <dbReference type="EC" id="2.3.2.6"/>
    </reaction>
</comment>
<dbReference type="AlphaFoldDB" id="A0A0E2B862"/>
<dbReference type="PANTHER" id="PTHR30098:SF2">
    <property type="entry name" value="LEUCYL_PHENYLALANYL-TRNA--PROTEIN TRANSFERASE"/>
    <property type="match status" value="1"/>
</dbReference>
<dbReference type="InterPro" id="IPR004616">
    <property type="entry name" value="Leu/Phe-tRNA_Trfase"/>
</dbReference>
<organism evidence="5 6">
    <name type="scientific">Leptospira kirschneri str. H1</name>
    <dbReference type="NCBI Taxonomy" id="1049966"/>
    <lineage>
        <taxon>Bacteria</taxon>
        <taxon>Pseudomonadati</taxon>
        <taxon>Spirochaetota</taxon>
        <taxon>Spirochaetia</taxon>
        <taxon>Leptospirales</taxon>
        <taxon>Leptospiraceae</taxon>
        <taxon>Leptospira</taxon>
    </lineage>
</organism>
<dbReference type="SUPFAM" id="SSF55729">
    <property type="entry name" value="Acyl-CoA N-acyltransferases (Nat)"/>
    <property type="match status" value="1"/>
</dbReference>
<accession>A0A0E2B862</accession>
<dbReference type="GO" id="GO:0005737">
    <property type="term" value="C:cytoplasm"/>
    <property type="evidence" value="ECO:0007669"/>
    <property type="project" value="UniProtKB-SubCell"/>
</dbReference>
<comment type="similarity">
    <text evidence="4">Belongs to the L/F-transferase family.</text>
</comment>
<evidence type="ECO:0000256" key="3">
    <source>
        <dbReference type="ARBA" id="ARBA00023315"/>
    </source>
</evidence>
<dbReference type="HAMAP" id="MF_00688">
    <property type="entry name" value="Leu_Phe_trans"/>
    <property type="match status" value="1"/>
</dbReference>
<dbReference type="GO" id="GO:0030163">
    <property type="term" value="P:protein catabolic process"/>
    <property type="evidence" value="ECO:0007669"/>
    <property type="project" value="UniProtKB-UniRule"/>
</dbReference>
<dbReference type="InterPro" id="IPR042203">
    <property type="entry name" value="Leu/Phe-tRNA_Trfase_C"/>
</dbReference>
<keyword evidence="1 4" id="KW-0963">Cytoplasm</keyword>
<dbReference type="NCBIfam" id="TIGR00667">
    <property type="entry name" value="aat"/>
    <property type="match status" value="1"/>
</dbReference>
<dbReference type="Gene3D" id="3.30.70.3550">
    <property type="entry name" value="Leucyl/phenylalanyl-tRNA-protein transferase, N-terminal domain"/>
    <property type="match status" value="1"/>
</dbReference>
<comment type="function">
    <text evidence="4">Functions in the N-end rule pathway of protein degradation where it conjugates Leu, Phe and, less efficiently, Met from aminoacyl-tRNAs to the N-termini of proteins containing an N-terminal arginine or lysine.</text>
</comment>
<sequence>MKDFSDFFRNPRVWDREIVAVGGDLSPERLLYAYKNGIFPWSDQPILWYCLDPRSIFDLNKLHVSKRLKRKINQKRYTITFNRAFEQVMRCCAYRPGEDTWITDLFIKSYAEFHKLGYAHSLEVWDENGKLGGGVYGIAIGNFFAGESMFSFIPDFGKIGLFHLFETLKKDHFTLFDTQQLNLVTLSLGAYQIPKKEYLKRLESAVASGKKWNPSHFVL</sequence>
<dbReference type="Gene3D" id="3.40.630.70">
    <property type="entry name" value="Leucyl/phenylalanyl-tRNA-protein transferase, C-terminal domain"/>
    <property type="match status" value="1"/>
</dbReference>
<protein>
    <recommendedName>
        <fullName evidence="4">Leucyl/phenylalanyl-tRNA--protein transferase</fullName>
        <ecNumber evidence="4">2.3.2.6</ecNumber>
    </recommendedName>
    <alternativeName>
        <fullName evidence="4">L/F-transferase</fullName>
    </alternativeName>
    <alternativeName>
        <fullName evidence="4">Leucyltransferase</fullName>
    </alternativeName>
    <alternativeName>
        <fullName evidence="4">Phenyalanyltransferase</fullName>
    </alternativeName>
</protein>
<dbReference type="RefSeq" id="WP_004764029.1">
    <property type="nucleotide sequence ID" value="NZ_AHMY02000010.1"/>
</dbReference>
<dbReference type="InterPro" id="IPR016181">
    <property type="entry name" value="Acyl_CoA_acyltransferase"/>
</dbReference>
<dbReference type="Pfam" id="PF03588">
    <property type="entry name" value="Leu_Phe_trans"/>
    <property type="match status" value="1"/>
</dbReference>
<dbReference type="GO" id="GO:0008914">
    <property type="term" value="F:leucyl-tRNA--protein transferase activity"/>
    <property type="evidence" value="ECO:0007669"/>
    <property type="project" value="UniProtKB-UniRule"/>
</dbReference>
<proteinExistence type="inferred from homology"/>
<gene>
    <name evidence="4 5" type="primary">aat</name>
    <name evidence="5" type="ORF">LEP1GSC081_0458</name>
</gene>
<keyword evidence="3 4" id="KW-0012">Acyltransferase</keyword>
<comment type="catalytic activity">
    <reaction evidence="4">
        <text>N-terminal L-lysyl-[protein] + L-leucyl-tRNA(Leu) = N-terminal L-leucyl-L-lysyl-[protein] + tRNA(Leu) + H(+)</text>
        <dbReference type="Rhea" id="RHEA:12340"/>
        <dbReference type="Rhea" id="RHEA-COMP:9613"/>
        <dbReference type="Rhea" id="RHEA-COMP:9622"/>
        <dbReference type="Rhea" id="RHEA-COMP:12670"/>
        <dbReference type="Rhea" id="RHEA-COMP:12671"/>
        <dbReference type="ChEBI" id="CHEBI:15378"/>
        <dbReference type="ChEBI" id="CHEBI:65249"/>
        <dbReference type="ChEBI" id="CHEBI:78442"/>
        <dbReference type="ChEBI" id="CHEBI:78494"/>
        <dbReference type="ChEBI" id="CHEBI:133043"/>
        <dbReference type="EC" id="2.3.2.6"/>
    </reaction>
</comment>
<comment type="caution">
    <text evidence="5">The sequence shown here is derived from an EMBL/GenBank/DDBJ whole genome shotgun (WGS) entry which is preliminary data.</text>
</comment>
<dbReference type="EMBL" id="AHMY02000010">
    <property type="protein sequence ID" value="EKO17385.1"/>
    <property type="molecule type" value="Genomic_DNA"/>
</dbReference>
<name>A0A0E2B862_9LEPT</name>
<dbReference type="PANTHER" id="PTHR30098">
    <property type="entry name" value="LEUCYL/PHENYLALANYL-TRNA--PROTEIN TRANSFERASE"/>
    <property type="match status" value="1"/>
</dbReference>
<evidence type="ECO:0000313" key="6">
    <source>
        <dbReference type="Proteomes" id="UP000006253"/>
    </source>
</evidence>
<dbReference type="InterPro" id="IPR042221">
    <property type="entry name" value="Leu/Phe-tRNA_Trfase_N"/>
</dbReference>
<evidence type="ECO:0000256" key="4">
    <source>
        <dbReference type="HAMAP-Rule" id="MF_00688"/>
    </source>
</evidence>
<dbReference type="EC" id="2.3.2.6" evidence="4"/>
<evidence type="ECO:0000256" key="2">
    <source>
        <dbReference type="ARBA" id="ARBA00022679"/>
    </source>
</evidence>
<evidence type="ECO:0000313" key="5">
    <source>
        <dbReference type="EMBL" id="EKO17385.1"/>
    </source>
</evidence>
<evidence type="ECO:0000256" key="1">
    <source>
        <dbReference type="ARBA" id="ARBA00022490"/>
    </source>
</evidence>
<dbReference type="FunFam" id="3.40.630.70:FF:000001">
    <property type="entry name" value="Leucyl/phenylalanyl-tRNA--protein transferase"/>
    <property type="match status" value="1"/>
</dbReference>
<keyword evidence="2 4" id="KW-0808">Transferase</keyword>